<feature type="compositionally biased region" description="Polar residues" evidence="2">
    <location>
        <begin position="1"/>
        <end position="12"/>
    </location>
</feature>
<dbReference type="Pfam" id="PF00041">
    <property type="entry name" value="fn3"/>
    <property type="match status" value="2"/>
</dbReference>
<proteinExistence type="predicted"/>
<comment type="caution">
    <text evidence="4">The sequence shown here is derived from an EMBL/GenBank/DDBJ whole genome shotgun (WGS) entry which is preliminary data.</text>
</comment>
<dbReference type="SUPFAM" id="SSF49265">
    <property type="entry name" value="Fibronectin type III"/>
    <property type="match status" value="2"/>
</dbReference>
<gene>
    <name evidence="4" type="ORF">Q5H93_01435</name>
</gene>
<dbReference type="Gene3D" id="2.60.120.200">
    <property type="match status" value="1"/>
</dbReference>
<dbReference type="CDD" id="cd00063">
    <property type="entry name" value="FN3"/>
    <property type="match status" value="1"/>
</dbReference>
<dbReference type="PROSITE" id="PS50853">
    <property type="entry name" value="FN3"/>
    <property type="match status" value="2"/>
</dbReference>
<dbReference type="InterPro" id="IPR003961">
    <property type="entry name" value="FN3_dom"/>
</dbReference>
<evidence type="ECO:0000256" key="2">
    <source>
        <dbReference type="SAM" id="MobiDB-lite"/>
    </source>
</evidence>
<organism evidence="4 5">
    <name type="scientific">Hymenobacter aranciens</name>
    <dbReference type="NCBI Taxonomy" id="3063996"/>
    <lineage>
        <taxon>Bacteria</taxon>
        <taxon>Pseudomonadati</taxon>
        <taxon>Bacteroidota</taxon>
        <taxon>Cytophagia</taxon>
        <taxon>Cytophagales</taxon>
        <taxon>Hymenobacteraceae</taxon>
        <taxon>Hymenobacter</taxon>
    </lineage>
</organism>
<protein>
    <submittedName>
        <fullName evidence="4">Fibronectin type III domain-containing protein</fullName>
    </submittedName>
</protein>
<feature type="domain" description="Fibronectin type-III" evidence="3">
    <location>
        <begin position="793"/>
        <end position="878"/>
    </location>
</feature>
<evidence type="ECO:0000256" key="1">
    <source>
        <dbReference type="ARBA" id="ARBA00022737"/>
    </source>
</evidence>
<evidence type="ECO:0000313" key="5">
    <source>
        <dbReference type="Proteomes" id="UP001176429"/>
    </source>
</evidence>
<feature type="domain" description="Fibronectin type-III" evidence="3">
    <location>
        <begin position="567"/>
        <end position="652"/>
    </location>
</feature>
<dbReference type="Gene3D" id="2.60.120.380">
    <property type="match status" value="4"/>
</dbReference>
<dbReference type="Gene3D" id="2.60.40.10">
    <property type="entry name" value="Immunoglobulins"/>
    <property type="match status" value="2"/>
</dbReference>
<dbReference type="PANTHER" id="PTHR46708:SF2">
    <property type="entry name" value="FIBRONECTIN TYPE-III DOMAIN-CONTAINING PROTEIN"/>
    <property type="match status" value="1"/>
</dbReference>
<dbReference type="NCBIfam" id="TIGR04183">
    <property type="entry name" value="Por_Secre_tail"/>
    <property type="match status" value="1"/>
</dbReference>
<name>A0ABT9B532_9BACT</name>
<evidence type="ECO:0000259" key="3">
    <source>
        <dbReference type="PROSITE" id="PS50853"/>
    </source>
</evidence>
<keyword evidence="1" id="KW-0677">Repeat</keyword>
<dbReference type="Pfam" id="PF18962">
    <property type="entry name" value="Por_Secre_tail"/>
    <property type="match status" value="1"/>
</dbReference>
<evidence type="ECO:0000313" key="4">
    <source>
        <dbReference type="EMBL" id="MDO7873375.1"/>
    </source>
</evidence>
<dbReference type="InterPro" id="IPR056600">
    <property type="entry name" value="GBD_T9SS_assoc"/>
</dbReference>
<dbReference type="InterPro" id="IPR013783">
    <property type="entry name" value="Ig-like_fold"/>
</dbReference>
<keyword evidence="5" id="KW-1185">Reference proteome</keyword>
<feature type="region of interest" description="Disordered" evidence="2">
    <location>
        <begin position="1"/>
        <end position="23"/>
    </location>
</feature>
<accession>A0ABT9B532</accession>
<dbReference type="RefSeq" id="WP_305004690.1">
    <property type="nucleotide sequence ID" value="NZ_JAUQSY010000001.1"/>
</dbReference>
<dbReference type="EMBL" id="JAUQSY010000001">
    <property type="protein sequence ID" value="MDO7873375.1"/>
    <property type="molecule type" value="Genomic_DNA"/>
</dbReference>
<dbReference type="InterPro" id="IPR036116">
    <property type="entry name" value="FN3_sf"/>
</dbReference>
<sequence>MSENLLRRNTIQGPPGGGVSLPSTGLARTSRWLVTAAVALLGIGQAQAQVRLYTFGQSSGTYTPITGGTVAAVNVVAAADPYPGPTDDVVTAAATIPFSFTFNGVAYTAVRISSNGFLTFGTTAPTTTNYLPISSTGGYAGAASALGSDLAGNHVAGNLGEIRYETVGSSPNRTFVVQWSNFARVDPTTFLYANDIINFQVRLNETSNTIDFVYNAAAVAAGLTTNPQVGLRGSTNADYNNRNSTTSWASTVAGTANTAGVFLTSTVKPASGLTFTYTPPVPCTAPPTAGTAVATLPNGCGTVSSTLSLTGSAGGSGVTYQWQRSTTGIGGPYTNAPGTSTNFTYSATGITTDTYYQAVVTCSGQSATSTPALVSVYAATPAPYATLPYTEGFESWTGRCGNLEVPGTNWRATPITGNNSWRRNDQGFTTAGWSYLVNDPAPYQTPASQGSYSARFHTFGSNSGTQGSLSLYADLSAAGTKTLTFDYINPTRDNTVERLEVLLSTDGGATFPTTLLTLTTSSSFSGQSVTFPASSATSVIRFRATSDFGSDDIGIDNLRLEVTPACPGVAFAPTTAITSSSATINFAAVGSATSYTVNYSPGGTSQTVGNANPVTLTGLAPYTTYTVTVTTTCGGGPGGTSTTSFRTAIGNDDCAGAVALTPGAAGDPCTGSTYTTTGATASSLVTSPCTGEADDDVWFSFVATGARHSVTVTPTFNFDAALELRSGASCPGASLLCQNASASGGPTGTETMVATGLTTGTRYYVRVYNALTGAGSADFDICVTTPADLPCEEVTNLTTTNITATSATVTFDPSGGALNYSVTATPTTGAAVSTTAAGSPVSLTGLTPGTSYTVRVETTCLNGGASTAAVTTFATVAAVSNDNCATATSLTPGAAGAACASPTLGTTVNSTASAPAACAGDADDDVWYSFVATSTGHTITVVGATGFDAVAELRSGSCAAGTSVTCRDNTGDGGTETIVASGLTVGSTYYVRVHDYFTGVYGGFTICVTTPATPPAAPANDNCATATVLTPGAAGAACGTPTNGTTVNATPSGQAACTGTADDDVWYSFVATATSHVVTVVGGADFDAVVNLRSGTCAASTSVVCRDNTGLAGTETLTATGLTVGSTYYVRVYDYDSGFSDTFTICITTPGAAPANDECAGAVSLTPGAVGAACATPTSGTTVSATASGPAVCSTGATADDDVWYSFVATATSHVVTVTSTLDMVVDLRTGTCAASTNVACRDELFSGAEVLTATGLTVGNTYFVRVYDYDAGNYGAFTICVTTPGAAPANDNCAGAVSLTPGAAGAGCVAATSGTTVSATASGAATACGGTPDDDVWYSFVATATSHTVTVAGGTGFDAVVDLRSGTCAASTNLDCADNTFGGDTENLLATGLTVGSTYYVRVYDWSSGASGTFTICVTTPGTPPANDNCSGATALTVQAGSCTTPTSGTNVDATDSGVADPACSSYLGGDVWYRFVVPAGGAVTVETGQGSGTSVSDTGLALYTGTCASLTEIACDDDAGTGAFSLITATGLTPGATVYARVFAYDNAEIGTFTICVSTPGDLIVSTAQSGSGTYNNVTVQNGGVLSMNGNLTVTGTVTVQSGGTLNTNCTNTILGPANFVLAAGGTLEVCSPIGLVAGSTTGFLRTTGTRSFSNDANYVYDGTQAQVTGAALPARVRNLTVNNIFGLTLSQALSVAQVARLQSGSLATGGNTFTLLSDASGTALVDNSGGGSVTGAGTMQRAITGGVSGPAYRHFSAPVSNTTVNDLNTTGFAPVVNPNYNSAAEPNNVTPFPTVFGYDESRIATVTSTYGAFDKGWFSPANLATAMTPTRGYTVNAPVTATPIDFVGTFNNAAQASGALSRGTDPQAGYHLLGNPYPSPIDWNTVGAAQRPGVDATMYVYQSTGQYTGNFRTYTNGVGSGSPLIDAGSGYFVHVSAAGTPGAVNLTNANRITTWGPQPAFGRGTADTRPQLQLQVAGTTGLADLAYVYFENGATADVDAEYDGVKLPNTTGFNLASLAGGEALAINGLPSLAGTRETVVPLTLATPAAGTYTFTVAGLTNFGTTTVYLRDNLTGAQQQLTAGGTYRFALSTAMAAQRRFALAFRPAGALATAPAFEAGLVSVYPNPAHGKFTVQLPPVAGQREVKASLLNVLGQTVTTRTIALTAAGASAEFETAALAKGVYMLRLTAGAHTVTQRVVVE</sequence>
<dbReference type="Pfam" id="PF23759">
    <property type="entry name" value="GBD_T9SS_assoc"/>
    <property type="match status" value="6"/>
</dbReference>
<dbReference type="Proteomes" id="UP001176429">
    <property type="component" value="Unassembled WGS sequence"/>
</dbReference>
<reference evidence="4" key="1">
    <citation type="submission" date="2023-07" db="EMBL/GenBank/DDBJ databases">
        <authorList>
            <person name="Kim M.K."/>
        </authorList>
    </citation>
    <scope>NUCLEOTIDE SEQUENCE</scope>
    <source>
        <strain evidence="4">ASUV-10-1</strain>
    </source>
</reference>
<dbReference type="SMART" id="SM00060">
    <property type="entry name" value="FN3"/>
    <property type="match status" value="5"/>
</dbReference>
<dbReference type="PANTHER" id="PTHR46708">
    <property type="entry name" value="TENASCIN"/>
    <property type="match status" value="1"/>
</dbReference>
<dbReference type="InterPro" id="IPR050991">
    <property type="entry name" value="ECM_Regulatory_Proteins"/>
</dbReference>
<dbReference type="InterPro" id="IPR026444">
    <property type="entry name" value="Secre_tail"/>
</dbReference>